<name>A0A9P6R1N9_9FUNG</name>
<protein>
    <recommendedName>
        <fullName evidence="6">FAD-binding domain-containing protein</fullName>
    </recommendedName>
</protein>
<dbReference type="OrthoDB" id="655030at2759"/>
<proteinExistence type="inferred from homology"/>
<dbReference type="Proteomes" id="UP000823405">
    <property type="component" value="Unassembled WGS sequence"/>
</dbReference>
<dbReference type="InterPro" id="IPR002938">
    <property type="entry name" value="FAD-bd"/>
</dbReference>
<keyword evidence="8" id="KW-1185">Reference proteome</keyword>
<dbReference type="SUPFAM" id="SSF51905">
    <property type="entry name" value="FAD/NAD(P)-binding domain"/>
    <property type="match status" value="1"/>
</dbReference>
<evidence type="ECO:0000256" key="1">
    <source>
        <dbReference type="ARBA" id="ARBA00007992"/>
    </source>
</evidence>
<dbReference type="PANTHER" id="PTHR47356">
    <property type="entry name" value="FAD-DEPENDENT MONOOXYGENASE ASQG-RELATED"/>
    <property type="match status" value="1"/>
</dbReference>
<keyword evidence="3" id="KW-0274">FAD</keyword>
<gene>
    <name evidence="7" type="ORF">BGZ97_000103</name>
</gene>
<dbReference type="Pfam" id="PF01494">
    <property type="entry name" value="FAD_binding_3"/>
    <property type="match status" value="1"/>
</dbReference>
<evidence type="ECO:0000313" key="7">
    <source>
        <dbReference type="EMBL" id="KAG0308295.1"/>
    </source>
</evidence>
<feature type="domain" description="FAD-binding" evidence="6">
    <location>
        <begin position="1"/>
        <end position="60"/>
    </location>
</feature>
<dbReference type="AlphaFoldDB" id="A0A9P6R1N9"/>
<evidence type="ECO:0000256" key="3">
    <source>
        <dbReference type="ARBA" id="ARBA00022827"/>
    </source>
</evidence>
<keyword evidence="5" id="KW-0472">Membrane</keyword>
<dbReference type="EMBL" id="JAAAIN010001007">
    <property type="protein sequence ID" value="KAG0308295.1"/>
    <property type="molecule type" value="Genomic_DNA"/>
</dbReference>
<evidence type="ECO:0000259" key="6">
    <source>
        <dbReference type="Pfam" id="PF01494"/>
    </source>
</evidence>
<dbReference type="PANTHER" id="PTHR47356:SF2">
    <property type="entry name" value="FAD-BINDING DOMAIN-CONTAINING PROTEIN-RELATED"/>
    <property type="match status" value="1"/>
</dbReference>
<keyword evidence="4" id="KW-0560">Oxidoreductase</keyword>
<feature type="transmembrane region" description="Helical" evidence="5">
    <location>
        <begin position="73"/>
        <end position="91"/>
    </location>
</feature>
<comment type="caution">
    <text evidence="7">The sequence shown here is derived from an EMBL/GenBank/DDBJ whole genome shotgun (WGS) entry which is preliminary data.</text>
</comment>
<keyword evidence="5" id="KW-0812">Transmembrane</keyword>
<dbReference type="Gene3D" id="3.50.50.60">
    <property type="entry name" value="FAD/NAD(P)-binding domain"/>
    <property type="match status" value="1"/>
</dbReference>
<organism evidence="7 8">
    <name type="scientific">Linnemannia gamsii</name>
    <dbReference type="NCBI Taxonomy" id="64522"/>
    <lineage>
        <taxon>Eukaryota</taxon>
        <taxon>Fungi</taxon>
        <taxon>Fungi incertae sedis</taxon>
        <taxon>Mucoromycota</taxon>
        <taxon>Mortierellomycotina</taxon>
        <taxon>Mortierellomycetes</taxon>
        <taxon>Mortierellales</taxon>
        <taxon>Mortierellaceae</taxon>
        <taxon>Linnemannia</taxon>
    </lineage>
</organism>
<dbReference type="InterPro" id="IPR036188">
    <property type="entry name" value="FAD/NAD-bd_sf"/>
</dbReference>
<reference evidence="7" key="1">
    <citation type="journal article" date="2020" name="Fungal Divers.">
        <title>Resolving the Mortierellaceae phylogeny through synthesis of multi-gene phylogenetics and phylogenomics.</title>
        <authorList>
            <person name="Vandepol N."/>
            <person name="Liber J."/>
            <person name="Desiro A."/>
            <person name="Na H."/>
            <person name="Kennedy M."/>
            <person name="Barry K."/>
            <person name="Grigoriev I.V."/>
            <person name="Miller A.N."/>
            <person name="O'Donnell K."/>
            <person name="Stajich J.E."/>
            <person name="Bonito G."/>
        </authorList>
    </citation>
    <scope>NUCLEOTIDE SEQUENCE</scope>
    <source>
        <strain evidence="7">NVP60</strain>
    </source>
</reference>
<dbReference type="GO" id="GO:0071949">
    <property type="term" value="F:FAD binding"/>
    <property type="evidence" value="ECO:0007669"/>
    <property type="project" value="InterPro"/>
</dbReference>
<accession>A0A9P6R1N9</accession>
<evidence type="ECO:0000313" key="8">
    <source>
        <dbReference type="Proteomes" id="UP000823405"/>
    </source>
</evidence>
<keyword evidence="2" id="KW-0285">Flavoprotein</keyword>
<evidence type="ECO:0000256" key="5">
    <source>
        <dbReference type="SAM" id="Phobius"/>
    </source>
</evidence>
<evidence type="ECO:0000256" key="2">
    <source>
        <dbReference type="ARBA" id="ARBA00022630"/>
    </source>
</evidence>
<evidence type="ECO:0000256" key="4">
    <source>
        <dbReference type="ARBA" id="ARBA00023002"/>
    </source>
</evidence>
<dbReference type="InterPro" id="IPR050562">
    <property type="entry name" value="FAD_mOase_fung"/>
</dbReference>
<comment type="similarity">
    <text evidence="1">Belongs to the paxM FAD-dependent monooxygenase family.</text>
</comment>
<dbReference type="GO" id="GO:0004497">
    <property type="term" value="F:monooxygenase activity"/>
    <property type="evidence" value="ECO:0007669"/>
    <property type="project" value="InterPro"/>
</dbReference>
<sequence length="142" mass="15689">MGDACHKINPSGGHGAVTAMHDAITLANLIYSMPTKTSEDITAIFKEYQEERYPAVMESFKNSQVMSKVTSRGITGAVVLFLATRMPMWLWRIMLAKTVRFRPQVGFLPNIPLQGSVVPVVSPSEQKARALFNRQQHAAASI</sequence>
<keyword evidence="5" id="KW-1133">Transmembrane helix</keyword>